<feature type="region of interest" description="Disordered" evidence="5">
    <location>
        <begin position="223"/>
        <end position="251"/>
    </location>
</feature>
<evidence type="ECO:0000256" key="2">
    <source>
        <dbReference type="ARBA" id="ARBA00022692"/>
    </source>
</evidence>
<feature type="transmembrane region" description="Helical" evidence="6">
    <location>
        <begin position="257"/>
        <end position="280"/>
    </location>
</feature>
<proteinExistence type="predicted"/>
<evidence type="ECO:0000313" key="8">
    <source>
        <dbReference type="EMBL" id="KAF2249506.1"/>
    </source>
</evidence>
<evidence type="ECO:0000256" key="4">
    <source>
        <dbReference type="ARBA" id="ARBA00023136"/>
    </source>
</evidence>
<evidence type="ECO:0000256" key="7">
    <source>
        <dbReference type="SAM" id="SignalP"/>
    </source>
</evidence>
<keyword evidence="9" id="KW-1185">Reference proteome</keyword>
<dbReference type="GeneID" id="54586694"/>
<comment type="subcellular location">
    <subcellularLocation>
        <location evidence="1">Membrane</location>
        <topology evidence="1">Single-pass membrane protein</topology>
    </subcellularLocation>
</comment>
<evidence type="ECO:0000256" key="1">
    <source>
        <dbReference type="ARBA" id="ARBA00004167"/>
    </source>
</evidence>
<keyword evidence="3 6" id="KW-1133">Transmembrane helix</keyword>
<feature type="region of interest" description="Disordered" evidence="5">
    <location>
        <begin position="287"/>
        <end position="320"/>
    </location>
</feature>
<name>A0A6A6IGH2_9PLEO</name>
<dbReference type="InterPro" id="IPR051694">
    <property type="entry name" value="Immunoregulatory_rcpt-like"/>
</dbReference>
<dbReference type="CDD" id="cd12087">
    <property type="entry name" value="TM_EGFR-like"/>
    <property type="match status" value="1"/>
</dbReference>
<evidence type="ECO:0000256" key="5">
    <source>
        <dbReference type="SAM" id="MobiDB-lite"/>
    </source>
</evidence>
<feature type="signal peptide" evidence="7">
    <location>
        <begin position="1"/>
        <end position="28"/>
    </location>
</feature>
<evidence type="ECO:0000313" key="9">
    <source>
        <dbReference type="Proteomes" id="UP000800094"/>
    </source>
</evidence>
<organism evidence="8 9">
    <name type="scientific">Trematosphaeria pertusa</name>
    <dbReference type="NCBI Taxonomy" id="390896"/>
    <lineage>
        <taxon>Eukaryota</taxon>
        <taxon>Fungi</taxon>
        <taxon>Dikarya</taxon>
        <taxon>Ascomycota</taxon>
        <taxon>Pezizomycotina</taxon>
        <taxon>Dothideomycetes</taxon>
        <taxon>Pleosporomycetidae</taxon>
        <taxon>Pleosporales</taxon>
        <taxon>Massarineae</taxon>
        <taxon>Trematosphaeriaceae</taxon>
        <taxon>Trematosphaeria</taxon>
    </lineage>
</organism>
<dbReference type="AlphaFoldDB" id="A0A6A6IGH2"/>
<reference evidence="8" key="1">
    <citation type="journal article" date="2020" name="Stud. Mycol.">
        <title>101 Dothideomycetes genomes: a test case for predicting lifestyles and emergence of pathogens.</title>
        <authorList>
            <person name="Haridas S."/>
            <person name="Albert R."/>
            <person name="Binder M."/>
            <person name="Bloem J."/>
            <person name="Labutti K."/>
            <person name="Salamov A."/>
            <person name="Andreopoulos B."/>
            <person name="Baker S."/>
            <person name="Barry K."/>
            <person name="Bills G."/>
            <person name="Bluhm B."/>
            <person name="Cannon C."/>
            <person name="Castanera R."/>
            <person name="Culley D."/>
            <person name="Daum C."/>
            <person name="Ezra D."/>
            <person name="Gonzalez J."/>
            <person name="Henrissat B."/>
            <person name="Kuo A."/>
            <person name="Liang C."/>
            <person name="Lipzen A."/>
            <person name="Lutzoni F."/>
            <person name="Magnuson J."/>
            <person name="Mondo S."/>
            <person name="Nolan M."/>
            <person name="Ohm R."/>
            <person name="Pangilinan J."/>
            <person name="Park H.-J."/>
            <person name="Ramirez L."/>
            <person name="Alfaro M."/>
            <person name="Sun H."/>
            <person name="Tritt A."/>
            <person name="Yoshinaga Y."/>
            <person name="Zwiers L.-H."/>
            <person name="Turgeon B."/>
            <person name="Goodwin S."/>
            <person name="Spatafora J."/>
            <person name="Crous P."/>
            <person name="Grigoriev I."/>
        </authorList>
    </citation>
    <scope>NUCLEOTIDE SEQUENCE</scope>
    <source>
        <strain evidence="8">CBS 122368</strain>
    </source>
</reference>
<dbReference type="EMBL" id="ML987195">
    <property type="protein sequence ID" value="KAF2249506.1"/>
    <property type="molecule type" value="Genomic_DNA"/>
</dbReference>
<evidence type="ECO:0008006" key="10">
    <source>
        <dbReference type="Google" id="ProtNLM"/>
    </source>
</evidence>
<accession>A0A6A6IGH2</accession>
<evidence type="ECO:0000256" key="6">
    <source>
        <dbReference type="SAM" id="Phobius"/>
    </source>
</evidence>
<dbReference type="GO" id="GO:0016020">
    <property type="term" value="C:membrane"/>
    <property type="evidence" value="ECO:0007669"/>
    <property type="project" value="UniProtKB-SubCell"/>
</dbReference>
<gene>
    <name evidence="8" type="ORF">BU26DRAFT_565151</name>
</gene>
<dbReference type="RefSeq" id="XP_033684510.1">
    <property type="nucleotide sequence ID" value="XM_033833364.1"/>
</dbReference>
<dbReference type="Proteomes" id="UP000800094">
    <property type="component" value="Unassembled WGS sequence"/>
</dbReference>
<dbReference type="OrthoDB" id="5426678at2759"/>
<keyword evidence="2 6" id="KW-0812">Transmembrane</keyword>
<dbReference type="GO" id="GO:0071944">
    <property type="term" value="C:cell periphery"/>
    <property type="evidence" value="ECO:0007669"/>
    <property type="project" value="UniProtKB-ARBA"/>
</dbReference>
<feature type="chain" id="PRO_5025389983" description="WSC domain-containing protein" evidence="7">
    <location>
        <begin position="29"/>
        <end position="356"/>
    </location>
</feature>
<dbReference type="PANTHER" id="PTHR15549">
    <property type="entry name" value="PAIRED IMMUNOGLOBULIN-LIKE TYPE 2 RECEPTOR"/>
    <property type="match status" value="1"/>
</dbReference>
<keyword evidence="7" id="KW-0732">Signal</keyword>
<sequence length="356" mass="38203">MSQPRYQLVCYIFVLFTIIALFDGRVRAIEVTADSQCSNFCINSPGLNVSDIASSQTFSGDLSCLDSDYDGTNETAIGRKFRTCVSCEQNSTAVDTVNEENDVYWFLFNIKSTVAWCVQGFFQDEQNPNATLANSECHAACDPIGNAIEDRLKETNETLQYNYCESNNGAFMSGVDDCSKCLYGVDNVKILGNFLSALKSACQQKPSLSSTISLSTNVFSVATSTSPGSSTSPTTSSTSSPSSPSSDSSDSSLSGGAIAGIVIGAIAGLAILCGLVFLVLRRRKRSSPYTQGELDGRGMQNMPPHMQEYKQGPGSGHSQVPVYAQQAPMEMGAERPPVELPGTGSGMKSPRFERRK</sequence>
<evidence type="ECO:0000256" key="3">
    <source>
        <dbReference type="ARBA" id="ARBA00022989"/>
    </source>
</evidence>
<feature type="region of interest" description="Disordered" evidence="5">
    <location>
        <begin position="332"/>
        <end position="356"/>
    </location>
</feature>
<keyword evidence="4 6" id="KW-0472">Membrane</keyword>
<protein>
    <recommendedName>
        <fullName evidence="10">WSC domain-containing protein</fullName>
    </recommendedName>
</protein>